<name>A0A084ARE5_STACB</name>
<evidence type="ECO:0000313" key="1">
    <source>
        <dbReference type="EMBL" id="KEY67874.1"/>
    </source>
</evidence>
<dbReference type="HOGENOM" id="CLU_1846402_0_0_1"/>
<dbReference type="AlphaFoldDB" id="A0A084ARE5"/>
<protein>
    <submittedName>
        <fullName evidence="1">Uncharacterized protein</fullName>
    </submittedName>
</protein>
<dbReference type="Proteomes" id="UP000028045">
    <property type="component" value="Unassembled WGS sequence"/>
</dbReference>
<gene>
    <name evidence="1" type="ORF">S7711_10917</name>
</gene>
<sequence length="139" mass="15665">MAPLYPATDKVQYAHKGYPVLREAYNLMTKQVQASQLRRGSREYQHGSLRVVNEGRDHRVDHGKQVAVMPAEEVFQDDVLTLRSYGPCSRESLPVAVHQSRLVIARRLSGNGGNSQASQEDFSTLYKPSFYLFGLPERG</sequence>
<evidence type="ECO:0000313" key="2">
    <source>
        <dbReference type="Proteomes" id="UP000028045"/>
    </source>
</evidence>
<organism evidence="1 2">
    <name type="scientific">Stachybotrys chartarum (strain CBS 109288 / IBT 7711)</name>
    <name type="common">Toxic black mold</name>
    <name type="synonym">Stilbospora chartarum</name>
    <dbReference type="NCBI Taxonomy" id="1280523"/>
    <lineage>
        <taxon>Eukaryota</taxon>
        <taxon>Fungi</taxon>
        <taxon>Dikarya</taxon>
        <taxon>Ascomycota</taxon>
        <taxon>Pezizomycotina</taxon>
        <taxon>Sordariomycetes</taxon>
        <taxon>Hypocreomycetidae</taxon>
        <taxon>Hypocreales</taxon>
        <taxon>Stachybotryaceae</taxon>
        <taxon>Stachybotrys</taxon>
    </lineage>
</organism>
<accession>A0A084ARE5</accession>
<proteinExistence type="predicted"/>
<keyword evidence="2" id="KW-1185">Reference proteome</keyword>
<dbReference type="EMBL" id="KL648600">
    <property type="protein sequence ID" value="KEY67874.1"/>
    <property type="molecule type" value="Genomic_DNA"/>
</dbReference>
<reference evidence="1 2" key="1">
    <citation type="journal article" date="2014" name="BMC Genomics">
        <title>Comparative genome sequencing reveals chemotype-specific gene clusters in the toxigenic black mold Stachybotrys.</title>
        <authorList>
            <person name="Semeiks J."/>
            <person name="Borek D."/>
            <person name="Otwinowski Z."/>
            <person name="Grishin N.V."/>
        </authorList>
    </citation>
    <scope>NUCLEOTIDE SEQUENCE [LARGE SCALE GENOMIC DNA]</scope>
    <source>
        <strain evidence="2">CBS 109288 / IBT 7711</strain>
    </source>
</reference>